<dbReference type="PANTHER" id="PTHR32552">
    <property type="entry name" value="FERRICHROME IRON RECEPTOR-RELATED"/>
    <property type="match status" value="1"/>
</dbReference>
<dbReference type="STRING" id="1332080.ATN00_13690"/>
<accession>A0A0S3F0H9</accession>
<dbReference type="RefSeq" id="WP_062065612.1">
    <property type="nucleotide sequence ID" value="NZ_CP013264.1"/>
</dbReference>
<evidence type="ECO:0000256" key="9">
    <source>
        <dbReference type="ARBA" id="ARBA00023136"/>
    </source>
</evidence>
<gene>
    <name evidence="15" type="ORF">ATN00_13690</name>
</gene>
<dbReference type="PANTHER" id="PTHR32552:SF81">
    <property type="entry name" value="TONB-DEPENDENT OUTER MEMBRANE RECEPTOR"/>
    <property type="match status" value="1"/>
</dbReference>
<dbReference type="GO" id="GO:0009279">
    <property type="term" value="C:cell outer membrane"/>
    <property type="evidence" value="ECO:0007669"/>
    <property type="project" value="UniProtKB-SubCell"/>
</dbReference>
<keyword evidence="9 11" id="KW-0472">Membrane</keyword>
<dbReference type="GO" id="GO:0006826">
    <property type="term" value="P:iron ion transport"/>
    <property type="evidence" value="ECO:0007669"/>
    <property type="project" value="UniProtKB-KW"/>
</dbReference>
<comment type="subcellular location">
    <subcellularLocation>
        <location evidence="1 11">Cell outer membrane</location>
        <topology evidence="1 11">Multi-pass membrane protein</topology>
    </subcellularLocation>
</comment>
<dbReference type="Pfam" id="PF00593">
    <property type="entry name" value="TonB_dep_Rec_b-barrel"/>
    <property type="match status" value="1"/>
</dbReference>
<dbReference type="EMBL" id="CP013264">
    <property type="protein sequence ID" value="ALR21185.1"/>
    <property type="molecule type" value="Genomic_DNA"/>
</dbReference>
<dbReference type="SUPFAM" id="SSF56935">
    <property type="entry name" value="Porins"/>
    <property type="match status" value="1"/>
</dbReference>
<evidence type="ECO:0008006" key="17">
    <source>
        <dbReference type="Google" id="ProtNLM"/>
    </source>
</evidence>
<dbReference type="Gene3D" id="2.40.170.20">
    <property type="entry name" value="TonB-dependent receptor, beta-barrel domain"/>
    <property type="match status" value="1"/>
</dbReference>
<dbReference type="KEGG" id="sbd:ATN00_13690"/>
<keyword evidence="5 11" id="KW-0812">Transmembrane</keyword>
<evidence type="ECO:0000256" key="3">
    <source>
        <dbReference type="ARBA" id="ARBA00022452"/>
    </source>
</evidence>
<dbReference type="AlphaFoldDB" id="A0A0S3F0H9"/>
<evidence type="ECO:0000259" key="13">
    <source>
        <dbReference type="Pfam" id="PF00593"/>
    </source>
</evidence>
<comment type="similarity">
    <text evidence="11 12">Belongs to the TonB-dependent receptor family.</text>
</comment>
<evidence type="ECO:0000256" key="11">
    <source>
        <dbReference type="PROSITE-ProRule" id="PRU01360"/>
    </source>
</evidence>
<feature type="domain" description="TonB-dependent receptor plug" evidence="14">
    <location>
        <begin position="43"/>
        <end position="153"/>
    </location>
</feature>
<dbReference type="Pfam" id="PF07715">
    <property type="entry name" value="Plug"/>
    <property type="match status" value="1"/>
</dbReference>
<dbReference type="InterPro" id="IPR036942">
    <property type="entry name" value="Beta-barrel_TonB_sf"/>
</dbReference>
<evidence type="ECO:0000256" key="8">
    <source>
        <dbReference type="ARBA" id="ARBA00023077"/>
    </source>
</evidence>
<keyword evidence="8 12" id="KW-0798">TonB box</keyword>
<dbReference type="InterPro" id="IPR000531">
    <property type="entry name" value="Beta-barrel_TonB"/>
</dbReference>
<evidence type="ECO:0000256" key="6">
    <source>
        <dbReference type="ARBA" id="ARBA00023004"/>
    </source>
</evidence>
<evidence type="ECO:0000313" key="16">
    <source>
        <dbReference type="Proteomes" id="UP000056968"/>
    </source>
</evidence>
<evidence type="ECO:0000256" key="10">
    <source>
        <dbReference type="ARBA" id="ARBA00023237"/>
    </source>
</evidence>
<keyword evidence="7" id="KW-0406">Ion transport</keyword>
<keyword evidence="2 11" id="KW-0813">Transport</keyword>
<evidence type="ECO:0000256" key="4">
    <source>
        <dbReference type="ARBA" id="ARBA00022496"/>
    </source>
</evidence>
<reference evidence="15 16" key="1">
    <citation type="submission" date="2015-11" db="EMBL/GenBank/DDBJ databases">
        <title>A Two-component Flavoprotein Monooxygenase System MeaXY Responsible for para-Hydroxylation of 2-Methyl-6-ethylaniline and 2,6-Diethylaniline in Sphingobium baderi DE-13.</title>
        <authorList>
            <person name="Cheng M."/>
            <person name="Meng Q."/>
            <person name="Yang Y."/>
            <person name="Chu C."/>
            <person name="Yan X."/>
            <person name="He J."/>
            <person name="Li S."/>
        </authorList>
    </citation>
    <scope>NUCLEOTIDE SEQUENCE [LARGE SCALE GENOMIC DNA]</scope>
    <source>
        <strain evidence="15 16">DE-13</strain>
    </source>
</reference>
<proteinExistence type="inferred from homology"/>
<sequence>MLLSSAVVAVQSAQAQDSQTPQNRVTGGIEDIVVTARRTEENLQTTPVAVTALGAEAIKNAQITDAAALQKTAPGLSISTGSAGGSGFANISIRGSATLNPGTANDPAVATYLDGVYIARPSQGLTDLIDMQRIEVLRGPQGTLFGRNTTGGALNIITRDPTGDFEGEVRGRIGNYGLRNAGATLNVPIMGEELAMRVVYEFTDRNGYARNSFTGQDVNDRNSQYVRGKIKWAPADSDWSVTLAGDYNKIKDHGQFVGLKDFLPTANPAIGAINALFPLSAYLHTKDSWYTTANQQFINNYTTEGKYSGRNNGYDRLTASGGSLTVEGRLGDINVKSITAYRYSFSIGLGELDGTPIQILAAESYYGSKQWSQELQFSGDLTDRLSYIFGGYYSNEKGSEASLSQTFGVLQPPTSTNKGYAENRSAVRNKSTGVFGQLYYDITDRLSFTGGLRWTWDTRGTTSFNRTSINPSVCAPELVAQPDFQPPCSLGRVAKFNYPAWTAGLDFKANDNVFAYIKTSGAAKAGGWNLRNGSVNTPAFDPEKVKDIELGLKLESDDRRARANIAIFYSWQTGVQRNAGAVVNGLTTQYLLNAGDQDVYGAEFELTVIPWEGMTLAGNASLQAGNYRRGSFTETRAIAGGTGADCVPNPANPAAPLCIVDRSGENVPQLPKTQVNISANQVFPLGFGELALHANYSYVSSQWFDTTTADPRESAATIAALTRQNQLGRIDGYGLLDGRVSVTLNEPDLEVYAFAKNITGKKYTTRSFSNLYSSLGVAFEWIGQPFTWGVGTTFRF</sequence>
<dbReference type="Proteomes" id="UP000056968">
    <property type="component" value="Chromosome"/>
</dbReference>
<keyword evidence="10 11" id="KW-0998">Cell outer membrane</keyword>
<evidence type="ECO:0000259" key="14">
    <source>
        <dbReference type="Pfam" id="PF07715"/>
    </source>
</evidence>
<organism evidence="15 16">
    <name type="scientific">Sphingobium baderi</name>
    <dbReference type="NCBI Taxonomy" id="1332080"/>
    <lineage>
        <taxon>Bacteria</taxon>
        <taxon>Pseudomonadati</taxon>
        <taxon>Pseudomonadota</taxon>
        <taxon>Alphaproteobacteria</taxon>
        <taxon>Sphingomonadales</taxon>
        <taxon>Sphingomonadaceae</taxon>
        <taxon>Sphingobium</taxon>
    </lineage>
</organism>
<protein>
    <recommendedName>
        <fullName evidence="17">TonB-dependent receptor</fullName>
    </recommendedName>
</protein>
<evidence type="ECO:0000256" key="12">
    <source>
        <dbReference type="RuleBase" id="RU003357"/>
    </source>
</evidence>
<keyword evidence="16" id="KW-1185">Reference proteome</keyword>
<evidence type="ECO:0000256" key="1">
    <source>
        <dbReference type="ARBA" id="ARBA00004571"/>
    </source>
</evidence>
<evidence type="ECO:0000256" key="5">
    <source>
        <dbReference type="ARBA" id="ARBA00022692"/>
    </source>
</evidence>
<keyword evidence="6" id="KW-0408">Iron</keyword>
<evidence type="ECO:0000256" key="2">
    <source>
        <dbReference type="ARBA" id="ARBA00022448"/>
    </source>
</evidence>
<feature type="domain" description="TonB-dependent receptor-like beta-barrel" evidence="13">
    <location>
        <begin position="295"/>
        <end position="758"/>
    </location>
</feature>
<evidence type="ECO:0000313" key="15">
    <source>
        <dbReference type="EMBL" id="ALR21185.1"/>
    </source>
</evidence>
<dbReference type="InterPro" id="IPR012910">
    <property type="entry name" value="Plug_dom"/>
</dbReference>
<name>A0A0S3F0H9_9SPHN</name>
<keyword evidence="3 11" id="KW-1134">Transmembrane beta strand</keyword>
<keyword evidence="4" id="KW-0410">Iron transport</keyword>
<dbReference type="InterPro" id="IPR039426">
    <property type="entry name" value="TonB-dep_rcpt-like"/>
</dbReference>
<evidence type="ECO:0000256" key="7">
    <source>
        <dbReference type="ARBA" id="ARBA00023065"/>
    </source>
</evidence>
<dbReference type="PROSITE" id="PS52016">
    <property type="entry name" value="TONB_DEPENDENT_REC_3"/>
    <property type="match status" value="1"/>
</dbReference>